<evidence type="ECO:0000313" key="2">
    <source>
        <dbReference type="EMBL" id="MFC5454455.1"/>
    </source>
</evidence>
<proteinExistence type="predicted"/>
<keyword evidence="3" id="KW-1185">Reference proteome</keyword>
<dbReference type="PIRSF" id="PIRSF011444">
    <property type="entry name" value="DUF1287"/>
    <property type="match status" value="1"/>
</dbReference>
<accession>A0ABW0KLW2</accession>
<reference evidence="3" key="1">
    <citation type="journal article" date="2019" name="Int. J. Syst. Evol. Microbiol.">
        <title>The Global Catalogue of Microorganisms (GCM) 10K type strain sequencing project: providing services to taxonomists for standard genome sequencing and annotation.</title>
        <authorList>
            <consortium name="The Broad Institute Genomics Platform"/>
            <consortium name="The Broad Institute Genome Sequencing Center for Infectious Disease"/>
            <person name="Wu L."/>
            <person name="Ma J."/>
        </authorList>
    </citation>
    <scope>NUCLEOTIDE SEQUENCE [LARGE SCALE GENOMIC DNA]</scope>
    <source>
        <strain evidence="3">CGMCC 4.1469</strain>
    </source>
</reference>
<dbReference type="RefSeq" id="WP_377164554.1">
    <property type="nucleotide sequence ID" value="NZ_JBHSMQ010000002.1"/>
</dbReference>
<evidence type="ECO:0000256" key="1">
    <source>
        <dbReference type="SAM" id="SignalP"/>
    </source>
</evidence>
<name>A0ABW0KLW2_9BACT</name>
<feature type="signal peptide" evidence="1">
    <location>
        <begin position="1"/>
        <end position="22"/>
    </location>
</feature>
<dbReference type="Proteomes" id="UP001596052">
    <property type="component" value="Unassembled WGS sequence"/>
</dbReference>
<dbReference type="Pfam" id="PF06940">
    <property type="entry name" value="DUF1287"/>
    <property type="match status" value="1"/>
</dbReference>
<organism evidence="2 3">
    <name type="scientific">Prosthecobacter fluviatilis</name>
    <dbReference type="NCBI Taxonomy" id="445931"/>
    <lineage>
        <taxon>Bacteria</taxon>
        <taxon>Pseudomonadati</taxon>
        <taxon>Verrucomicrobiota</taxon>
        <taxon>Verrucomicrobiia</taxon>
        <taxon>Verrucomicrobiales</taxon>
        <taxon>Verrucomicrobiaceae</taxon>
        <taxon>Prosthecobacter</taxon>
    </lineage>
</organism>
<protein>
    <submittedName>
        <fullName evidence="2">DUF1287 domain-containing protein</fullName>
    </submittedName>
</protein>
<gene>
    <name evidence="2" type="ORF">ACFQDI_06265</name>
</gene>
<dbReference type="InterPro" id="IPR009706">
    <property type="entry name" value="DUF1287"/>
</dbReference>
<evidence type="ECO:0000313" key="3">
    <source>
        <dbReference type="Proteomes" id="UP001596052"/>
    </source>
</evidence>
<dbReference type="EMBL" id="JBHSMQ010000002">
    <property type="protein sequence ID" value="MFC5454455.1"/>
    <property type="molecule type" value="Genomic_DNA"/>
</dbReference>
<keyword evidence="1" id="KW-0732">Signal</keyword>
<comment type="caution">
    <text evidence="2">The sequence shown here is derived from an EMBL/GenBank/DDBJ whole genome shotgun (WGS) entry which is preliminary data.</text>
</comment>
<feature type="chain" id="PRO_5045259925" evidence="1">
    <location>
        <begin position="23"/>
        <end position="197"/>
    </location>
</feature>
<sequence>MSDLCLRPLLFFVWAAASVAQTAETPFAERLVQAALERVRHTVRYDPAYVVLDYPNGDVPADTGVCTDEVIRSYRALGIDLQKLVHEDMKRGFAAYPKIWGLRSTDRNIDHRRVPNLQTFFKRRGAALPVTQRAEDYLPGDLITCTVPQNLPHIAIVVPAPDGSDTPWIVHNIGRGPKHENRLFEFPITGHYRFHPR</sequence>